<feature type="domain" description="Response regulatory" evidence="3">
    <location>
        <begin position="1"/>
        <end position="89"/>
    </location>
</feature>
<evidence type="ECO:0000259" key="3">
    <source>
        <dbReference type="PROSITE" id="PS50110"/>
    </source>
</evidence>
<evidence type="ECO:0000256" key="2">
    <source>
        <dbReference type="PROSITE-ProRule" id="PRU00169"/>
    </source>
</evidence>
<dbReference type="InterPro" id="IPR001789">
    <property type="entry name" value="Sig_transdc_resp-reg_receiver"/>
</dbReference>
<dbReference type="SUPFAM" id="SSF52172">
    <property type="entry name" value="CheY-like"/>
    <property type="match status" value="1"/>
</dbReference>
<sequence length="91" mass="9490">MVNADTLSQGLIEAATRKPELTILGLGLPDCDGSQFIREICQWSSMAVIVLSARSDEQDKIATLDAGADDFLTKPFGVGARGAAPPSALGQ</sequence>
<comment type="caution">
    <text evidence="4">The sequence shown here is derived from an EMBL/GenBank/DDBJ whole genome shotgun (WGS) entry which is preliminary data.</text>
</comment>
<evidence type="ECO:0000313" key="4">
    <source>
        <dbReference type="EMBL" id="RAP71174.1"/>
    </source>
</evidence>
<dbReference type="EMBL" id="LJAM02000188">
    <property type="protein sequence ID" value="RAP71174.1"/>
    <property type="molecule type" value="Genomic_DNA"/>
</dbReference>
<keyword evidence="1" id="KW-0238">DNA-binding</keyword>
<dbReference type="InterPro" id="IPR039420">
    <property type="entry name" value="WalR-like"/>
</dbReference>
<dbReference type="AlphaFoldDB" id="A0A328TTS0"/>
<dbReference type="InterPro" id="IPR011006">
    <property type="entry name" value="CheY-like_superfamily"/>
</dbReference>
<keyword evidence="5" id="KW-1185">Reference proteome</keyword>
<dbReference type="Proteomes" id="UP000244334">
    <property type="component" value="Unassembled WGS sequence"/>
</dbReference>
<organism evidence="4 5">
    <name type="scientific">Candidatus Erwinia dacicola</name>
    <dbReference type="NCBI Taxonomy" id="252393"/>
    <lineage>
        <taxon>Bacteria</taxon>
        <taxon>Pseudomonadati</taxon>
        <taxon>Pseudomonadota</taxon>
        <taxon>Gammaproteobacteria</taxon>
        <taxon>Enterobacterales</taxon>
        <taxon>Erwiniaceae</taxon>
        <taxon>Erwinia</taxon>
    </lineage>
</organism>
<gene>
    <name evidence="4" type="ORF">ACZ87_02014</name>
</gene>
<dbReference type="GO" id="GO:0006355">
    <property type="term" value="P:regulation of DNA-templated transcription"/>
    <property type="evidence" value="ECO:0007669"/>
    <property type="project" value="TreeGrafter"/>
</dbReference>
<proteinExistence type="predicted"/>
<reference evidence="4" key="1">
    <citation type="submission" date="2018-04" db="EMBL/GenBank/DDBJ databases">
        <title>Genomes of the Obligate Erwinia dacicola and Facultative Enterobacter sp. OLF Endosymbionts of the Olive Fruit fly, Bactrocera oleae.</title>
        <authorList>
            <person name="Estes A.M."/>
            <person name="Hearn D.J."/>
            <person name="Agarwal S."/>
            <person name="Pierson E.A."/>
            <person name="Dunning-Hotopp J.C."/>
        </authorList>
    </citation>
    <scope>NUCLEOTIDE SEQUENCE [LARGE SCALE GENOMIC DNA]</scope>
    <source>
        <strain evidence="4">Oroville</strain>
    </source>
</reference>
<comment type="caution">
    <text evidence="2">Lacks conserved residue(s) required for the propagation of feature annotation.</text>
</comment>
<name>A0A328TTS0_9GAMM</name>
<dbReference type="PANTHER" id="PTHR48111:SF50">
    <property type="entry name" value="KDP OPERON TRANSCRIPTIONAL REGULATORY PROTEIN KDPE"/>
    <property type="match status" value="1"/>
</dbReference>
<evidence type="ECO:0000256" key="1">
    <source>
        <dbReference type="ARBA" id="ARBA00023125"/>
    </source>
</evidence>
<protein>
    <submittedName>
        <fullName evidence="4">Response regulator</fullName>
    </submittedName>
</protein>
<dbReference type="Gene3D" id="3.40.50.2300">
    <property type="match status" value="1"/>
</dbReference>
<evidence type="ECO:0000313" key="5">
    <source>
        <dbReference type="Proteomes" id="UP000244334"/>
    </source>
</evidence>
<dbReference type="Pfam" id="PF00072">
    <property type="entry name" value="Response_reg"/>
    <property type="match status" value="1"/>
</dbReference>
<dbReference type="PROSITE" id="PS50110">
    <property type="entry name" value="RESPONSE_REGULATORY"/>
    <property type="match status" value="1"/>
</dbReference>
<dbReference type="PANTHER" id="PTHR48111">
    <property type="entry name" value="REGULATOR OF RPOS"/>
    <property type="match status" value="1"/>
</dbReference>
<dbReference type="GO" id="GO:0032993">
    <property type="term" value="C:protein-DNA complex"/>
    <property type="evidence" value="ECO:0007669"/>
    <property type="project" value="TreeGrafter"/>
</dbReference>
<accession>A0A328TTS0</accession>
<dbReference type="GO" id="GO:0000156">
    <property type="term" value="F:phosphorelay response regulator activity"/>
    <property type="evidence" value="ECO:0007669"/>
    <property type="project" value="TreeGrafter"/>
</dbReference>
<dbReference type="GO" id="GO:0000976">
    <property type="term" value="F:transcription cis-regulatory region binding"/>
    <property type="evidence" value="ECO:0007669"/>
    <property type="project" value="TreeGrafter"/>
</dbReference>
<dbReference type="GO" id="GO:0005829">
    <property type="term" value="C:cytosol"/>
    <property type="evidence" value="ECO:0007669"/>
    <property type="project" value="TreeGrafter"/>
</dbReference>